<name>A0AAV9NF85_9EURO</name>
<dbReference type="RefSeq" id="XP_064707464.1">
    <property type="nucleotide sequence ID" value="XM_064845206.1"/>
</dbReference>
<proteinExistence type="predicted"/>
<feature type="compositionally biased region" description="Low complexity" evidence="1">
    <location>
        <begin position="51"/>
        <end position="60"/>
    </location>
</feature>
<reference evidence="3 4" key="1">
    <citation type="submission" date="2023-08" db="EMBL/GenBank/DDBJ databases">
        <title>Black Yeasts Isolated from many extreme environments.</title>
        <authorList>
            <person name="Coleine C."/>
            <person name="Stajich J.E."/>
            <person name="Selbmann L."/>
        </authorList>
    </citation>
    <scope>NUCLEOTIDE SEQUENCE [LARGE SCALE GENOMIC DNA]</scope>
    <source>
        <strain evidence="3 4">CCFEE 5792</strain>
    </source>
</reference>
<dbReference type="EMBL" id="JAVRRD010000010">
    <property type="protein sequence ID" value="KAK5054691.1"/>
    <property type="molecule type" value="Genomic_DNA"/>
</dbReference>
<feature type="region of interest" description="Disordered" evidence="1">
    <location>
        <begin position="372"/>
        <end position="616"/>
    </location>
</feature>
<feature type="region of interest" description="Disordered" evidence="1">
    <location>
        <begin position="48"/>
        <end position="69"/>
    </location>
</feature>
<feature type="compositionally biased region" description="Polar residues" evidence="1">
    <location>
        <begin position="381"/>
        <end position="393"/>
    </location>
</feature>
<gene>
    <name evidence="3" type="ORF">LTR84_001583</name>
</gene>
<feature type="region of interest" description="Disordered" evidence="1">
    <location>
        <begin position="199"/>
        <end position="304"/>
    </location>
</feature>
<dbReference type="GeneID" id="89969803"/>
<keyword evidence="2" id="KW-0812">Transmembrane</keyword>
<dbReference type="PANTHER" id="PTHR42088:SF1">
    <property type="entry name" value="YALI0F10131P"/>
    <property type="match status" value="1"/>
</dbReference>
<evidence type="ECO:0000256" key="1">
    <source>
        <dbReference type="SAM" id="MobiDB-lite"/>
    </source>
</evidence>
<feature type="compositionally biased region" description="Basic and acidic residues" evidence="1">
    <location>
        <begin position="483"/>
        <end position="493"/>
    </location>
</feature>
<feature type="compositionally biased region" description="Basic and acidic residues" evidence="1">
    <location>
        <begin position="510"/>
        <end position="529"/>
    </location>
</feature>
<feature type="compositionally biased region" description="Polar residues" evidence="1">
    <location>
        <begin position="432"/>
        <end position="458"/>
    </location>
</feature>
<feature type="region of interest" description="Disordered" evidence="1">
    <location>
        <begin position="1"/>
        <end position="24"/>
    </location>
</feature>
<dbReference type="Proteomes" id="UP001358417">
    <property type="component" value="Unassembled WGS sequence"/>
</dbReference>
<feature type="compositionally biased region" description="Polar residues" evidence="1">
    <location>
        <begin position="243"/>
        <end position="252"/>
    </location>
</feature>
<feature type="region of interest" description="Disordered" evidence="1">
    <location>
        <begin position="122"/>
        <end position="163"/>
    </location>
</feature>
<feature type="transmembrane region" description="Helical" evidence="2">
    <location>
        <begin position="85"/>
        <end position="105"/>
    </location>
</feature>
<feature type="compositionally biased region" description="Basic and acidic residues" evidence="1">
    <location>
        <begin position="151"/>
        <end position="163"/>
    </location>
</feature>
<organism evidence="3 4">
    <name type="scientific">Exophiala bonariae</name>
    <dbReference type="NCBI Taxonomy" id="1690606"/>
    <lineage>
        <taxon>Eukaryota</taxon>
        <taxon>Fungi</taxon>
        <taxon>Dikarya</taxon>
        <taxon>Ascomycota</taxon>
        <taxon>Pezizomycotina</taxon>
        <taxon>Eurotiomycetes</taxon>
        <taxon>Chaetothyriomycetidae</taxon>
        <taxon>Chaetothyriales</taxon>
        <taxon>Herpotrichiellaceae</taxon>
        <taxon>Exophiala</taxon>
    </lineage>
</organism>
<dbReference type="AlphaFoldDB" id="A0AAV9NF85"/>
<keyword evidence="2" id="KW-1133">Transmembrane helix</keyword>
<dbReference type="PANTHER" id="PTHR42088">
    <property type="entry name" value="YALI0F10131P"/>
    <property type="match status" value="1"/>
</dbReference>
<protein>
    <submittedName>
        <fullName evidence="3">Uncharacterized protein</fullName>
    </submittedName>
</protein>
<evidence type="ECO:0000313" key="4">
    <source>
        <dbReference type="Proteomes" id="UP001358417"/>
    </source>
</evidence>
<comment type="caution">
    <text evidence="3">The sequence shown here is derived from an EMBL/GenBank/DDBJ whole genome shotgun (WGS) entry which is preliminary data.</text>
</comment>
<evidence type="ECO:0000256" key="2">
    <source>
        <dbReference type="SAM" id="Phobius"/>
    </source>
</evidence>
<feature type="compositionally biased region" description="Low complexity" evidence="1">
    <location>
        <begin position="262"/>
        <end position="273"/>
    </location>
</feature>
<accession>A0AAV9NF85</accession>
<feature type="compositionally biased region" description="Acidic residues" evidence="1">
    <location>
        <begin position="461"/>
        <end position="476"/>
    </location>
</feature>
<evidence type="ECO:0000313" key="3">
    <source>
        <dbReference type="EMBL" id="KAK5054691.1"/>
    </source>
</evidence>
<feature type="compositionally biased region" description="Low complexity" evidence="1">
    <location>
        <begin position="536"/>
        <end position="567"/>
    </location>
</feature>
<feature type="compositionally biased region" description="Low complexity" evidence="1">
    <location>
        <begin position="215"/>
        <end position="235"/>
    </location>
</feature>
<feature type="region of interest" description="Disordered" evidence="1">
    <location>
        <begin position="635"/>
        <end position="673"/>
    </location>
</feature>
<sequence length="689" mass="75581">MLDSILPENEPQIQPRNPYPLARPGPIPDGRLDGIFVERPVPALVVRDESSTTTASPSATFSCAPNDNSGPCEKYYNADGSGNTLPIVLGVVIPLGIAIVILVWLHRRHVVKLRQEDANDKHKSLDFGMGEGRGKSRKPNARGRTEMSASQEKEIGGPRERGLSMDLEAHNPYVLPPALNHSRESLHSLSRSITGDDKYRATNFIPDDGSIRPASSIRSPLDDSSSTFTGSSSRRFNYESKHNLLSNAQGNPLGSAVRDRSMSSSRDPSVDPSNGLRTPYPPSNNNLLAPTGADSTRDSFLSTASSTGNVNALRASNNYLGKFISGGAPLSGEQSSKKAPAVVINEVRAETPAEEVRPPPVVLKDDIHLKSAPSAPEEKYQQTPSITFNNPTDRQPRLPQLSFIDPQGEKQSSPEPGLASEVTAASVIDNKPSASAATSMDHSSAQHYSQQSEHLSQNYEDQYEDADDYYEEEEVYGDYYQEYENHDGYDQRRSMMGMRPLPPDDPSENPEDRANRIRSFYKEYFDDSKPQNFTNHGGQQHGGYYEEQEGYYDNHGQDGYYDQGQQYPPRGGTAAGAYGRHRATVSNGSYMSGPRAYSSVSGRYGPPPPRAAAKRREVPLKTLHVLPTPHLLKDDTFLPIDYAPPKKISNQRSGTPDSLRGGERPYSPSVRAHNPLISSFDDLAVIPSP</sequence>
<keyword evidence="4" id="KW-1185">Reference proteome</keyword>
<keyword evidence="2" id="KW-0472">Membrane</keyword>